<proteinExistence type="predicted"/>
<evidence type="ECO:0008006" key="4">
    <source>
        <dbReference type="Google" id="ProtNLM"/>
    </source>
</evidence>
<dbReference type="PROSITE" id="PS51257">
    <property type="entry name" value="PROKAR_LIPOPROTEIN"/>
    <property type="match status" value="1"/>
</dbReference>
<evidence type="ECO:0000313" key="3">
    <source>
        <dbReference type="Proteomes" id="UP000306196"/>
    </source>
</evidence>
<name>A0A5R8K8W6_9BACT</name>
<dbReference type="Proteomes" id="UP000306196">
    <property type="component" value="Unassembled WGS sequence"/>
</dbReference>
<keyword evidence="1" id="KW-0732">Signal</keyword>
<sequence>MKISHLLLVLLPALFLTSCGGGYKTDVPPPSGKETYKEILPAEIGGVAVDGKKLELDASRYQGVAASYGAGAKLTVLQCKDQAALDEYVKGTVVPGLEEFGSRSSGKFNGVWSLKGSGKTGRIYGWQNGNWLFVIQASNDELFDEVVDKFAYISKE</sequence>
<organism evidence="2 3">
    <name type="scientific">Phragmitibacter flavus</name>
    <dbReference type="NCBI Taxonomy" id="2576071"/>
    <lineage>
        <taxon>Bacteria</taxon>
        <taxon>Pseudomonadati</taxon>
        <taxon>Verrucomicrobiota</taxon>
        <taxon>Verrucomicrobiia</taxon>
        <taxon>Verrucomicrobiales</taxon>
        <taxon>Verrucomicrobiaceae</taxon>
        <taxon>Phragmitibacter</taxon>
    </lineage>
</organism>
<gene>
    <name evidence="2" type="ORF">FEM03_20755</name>
</gene>
<dbReference type="AlphaFoldDB" id="A0A5R8K8W6"/>
<reference evidence="2 3" key="1">
    <citation type="submission" date="2019-05" db="EMBL/GenBank/DDBJ databases">
        <title>Verrucobacter flavum gen. nov., sp. nov. a new member of the family Verrucomicrobiaceae.</title>
        <authorList>
            <person name="Szuroczki S."/>
            <person name="Abbaszade G."/>
            <person name="Szabo A."/>
            <person name="Felfoldi T."/>
            <person name="Schumann P."/>
            <person name="Boka K."/>
            <person name="Keki Z."/>
            <person name="Toumi M."/>
            <person name="Toth E."/>
        </authorList>
    </citation>
    <scope>NUCLEOTIDE SEQUENCE [LARGE SCALE GENOMIC DNA]</scope>
    <source>
        <strain evidence="2 3">MG-N-17</strain>
    </source>
</reference>
<keyword evidence="3" id="KW-1185">Reference proteome</keyword>
<protein>
    <recommendedName>
        <fullName evidence="4">DUF4367 domain-containing protein</fullName>
    </recommendedName>
</protein>
<comment type="caution">
    <text evidence="2">The sequence shown here is derived from an EMBL/GenBank/DDBJ whole genome shotgun (WGS) entry which is preliminary data.</text>
</comment>
<evidence type="ECO:0000256" key="1">
    <source>
        <dbReference type="SAM" id="SignalP"/>
    </source>
</evidence>
<dbReference type="EMBL" id="VAUV01000019">
    <property type="protein sequence ID" value="TLD68767.1"/>
    <property type="molecule type" value="Genomic_DNA"/>
</dbReference>
<feature type="chain" id="PRO_5024313313" description="DUF4367 domain-containing protein" evidence="1">
    <location>
        <begin position="21"/>
        <end position="156"/>
    </location>
</feature>
<evidence type="ECO:0000313" key="2">
    <source>
        <dbReference type="EMBL" id="TLD68767.1"/>
    </source>
</evidence>
<accession>A0A5R8K8W6</accession>
<feature type="signal peptide" evidence="1">
    <location>
        <begin position="1"/>
        <end position="20"/>
    </location>
</feature>